<evidence type="ECO:0000313" key="2">
    <source>
        <dbReference type="EMBL" id="KUN84243.1"/>
    </source>
</evidence>
<gene>
    <name evidence="2" type="ORF">AQJ64_15910</name>
</gene>
<dbReference type="InterPro" id="IPR024983">
    <property type="entry name" value="CHAT_dom"/>
</dbReference>
<evidence type="ECO:0000313" key="3">
    <source>
        <dbReference type="Proteomes" id="UP000052982"/>
    </source>
</evidence>
<feature type="domain" description="CHAT" evidence="1">
    <location>
        <begin position="349"/>
        <end position="616"/>
    </location>
</feature>
<dbReference type="STRING" id="1943.AQJ64_15910"/>
<evidence type="ECO:0000259" key="1">
    <source>
        <dbReference type="Pfam" id="PF12770"/>
    </source>
</evidence>
<dbReference type="OrthoDB" id="5183603at2"/>
<proteinExistence type="predicted"/>
<dbReference type="Proteomes" id="UP000052982">
    <property type="component" value="Unassembled WGS sequence"/>
</dbReference>
<accession>A0A101T1Q4</accession>
<dbReference type="RefSeq" id="WP_055636482.1">
    <property type="nucleotide sequence ID" value="NZ_KQ948767.1"/>
</dbReference>
<dbReference type="Pfam" id="PF12770">
    <property type="entry name" value="CHAT"/>
    <property type="match status" value="1"/>
</dbReference>
<dbReference type="AlphaFoldDB" id="A0A101T1Q4"/>
<sequence>MTARDAVAELVAQWPRLPELVGPGWSTLRPRALEQIGLLASATTDAERRRGVGKLLRLFLPHPRVGALLAGPAARDPRRTPEGEPDDTAELSELCRQLAAAPYEQWISAVFEGHPPGEPFEAGRVHTLAFTVDRHDHPFAFATAQLDLAPAAGEDSAMLDVTLHGDPDAVTIRPVRTRLTVHRNVPASVPEAASAVFEVTPRRTDRPVVLMARFTRGAARVSQVLRLTLRPAGPVEQSALLPPLTTGDGEGPDISITLMSAGGGHQLCVQDRTGAAFAPLPHGVTELSSKVREVRRGLGQLLGGPGGRVYATSLTIPKDVYQQGLRTLAQHGVDFFRALFRAPGGSEDLRKLGDMLLHAVDEAEKGATPPPRIEIVSDELCLPWHLMYIADRYREDELSPTRLLGLGSRVTLVPLSSGQRHRPPEACGSLDTLRALLAVNSDIDRPGTDRPRTLVSGQLDYWRGRLANRAETLYESEEVTRALVGPREPDALWYFYCHLEEGEDQPSEDTRMVLTGDRRLWLRRVRNTAPYEEPLSGAPLVVLNTCESAPPWPVRRAGFPPYFLAKGARGVVCTEAKVPMEFGTEWARRFFDRLLAGVPLGTALHQVSHELLTEHHNLLGLLYTAHGDSGMLLVRQPSATPARQP</sequence>
<comment type="caution">
    <text evidence="2">The sequence shown here is derived from an EMBL/GenBank/DDBJ whole genome shotgun (WGS) entry which is preliminary data.</text>
</comment>
<dbReference type="EMBL" id="LMWW01000018">
    <property type="protein sequence ID" value="KUN84243.1"/>
    <property type="molecule type" value="Genomic_DNA"/>
</dbReference>
<keyword evidence="3" id="KW-1185">Reference proteome</keyword>
<name>A0A101T1Q4_9ACTN</name>
<organism evidence="2 3">
    <name type="scientific">Streptomyces griseoruber</name>
    <dbReference type="NCBI Taxonomy" id="1943"/>
    <lineage>
        <taxon>Bacteria</taxon>
        <taxon>Bacillati</taxon>
        <taxon>Actinomycetota</taxon>
        <taxon>Actinomycetes</taxon>
        <taxon>Kitasatosporales</taxon>
        <taxon>Streptomycetaceae</taxon>
        <taxon>Streptomyces</taxon>
    </lineage>
</organism>
<protein>
    <recommendedName>
        <fullName evidence="1">CHAT domain-containing protein</fullName>
    </recommendedName>
</protein>
<reference evidence="2 3" key="1">
    <citation type="submission" date="2015-10" db="EMBL/GenBank/DDBJ databases">
        <title>Draft genome sequence of Streptomyces griseoruber DSM 40281, type strain for the species Streptomyces griseoruber.</title>
        <authorList>
            <person name="Ruckert C."/>
            <person name="Winkler A."/>
            <person name="Kalinowski J."/>
            <person name="Kampfer P."/>
            <person name="Glaeser S."/>
        </authorList>
    </citation>
    <scope>NUCLEOTIDE SEQUENCE [LARGE SCALE GENOMIC DNA]</scope>
    <source>
        <strain evidence="2 3">DSM 40281</strain>
    </source>
</reference>